<keyword evidence="3" id="KW-1185">Reference proteome</keyword>
<sequence>MKIICSLTIVSILLLTWFSVRRNNRIAKSRQPTVHDPNGLTGVRDQLRKIYQFTDSGELRILLERAMILTDTELRFGQIDDEMKRKSFAKVDEDNDLLGETCHEKWTAIEEDDWFLNYEYQMKNCPHKPVHDLVTILLYAETCKHALKLWNSVRRVYPKVPIRFAVRSVRCSHLPWVKLLNVSNGGSTWFSLASSSKTKYVLIGRNLVHFTLHNNLDRMIRIMNTVPSIKAVGGSIQREPDGHWHLGCHQVGSAKTIFRCE</sequence>
<dbReference type="OrthoDB" id="6266424at2759"/>
<accession>A0A504Y5B8</accession>
<evidence type="ECO:0000313" key="3">
    <source>
        <dbReference type="Proteomes" id="UP000316759"/>
    </source>
</evidence>
<dbReference type="Proteomes" id="UP000316759">
    <property type="component" value="Unassembled WGS sequence"/>
</dbReference>
<gene>
    <name evidence="2" type="ORF">FGIG_02715</name>
</gene>
<dbReference type="AlphaFoldDB" id="A0A504Y5B8"/>
<feature type="signal peptide" evidence="1">
    <location>
        <begin position="1"/>
        <end position="22"/>
    </location>
</feature>
<reference evidence="2 3" key="1">
    <citation type="submission" date="2019-04" db="EMBL/GenBank/DDBJ databases">
        <title>Annotation for the trematode Fasciola gigantica.</title>
        <authorList>
            <person name="Choi Y.-J."/>
        </authorList>
    </citation>
    <scope>NUCLEOTIDE SEQUENCE [LARGE SCALE GENOMIC DNA]</scope>
    <source>
        <strain evidence="2">Uganda_cow_1</strain>
    </source>
</reference>
<protein>
    <submittedName>
        <fullName evidence="2">Uncharacterized protein</fullName>
    </submittedName>
</protein>
<proteinExistence type="predicted"/>
<organism evidence="2 3">
    <name type="scientific">Fasciola gigantica</name>
    <name type="common">Giant liver fluke</name>
    <dbReference type="NCBI Taxonomy" id="46835"/>
    <lineage>
        <taxon>Eukaryota</taxon>
        <taxon>Metazoa</taxon>
        <taxon>Spiralia</taxon>
        <taxon>Lophotrochozoa</taxon>
        <taxon>Platyhelminthes</taxon>
        <taxon>Trematoda</taxon>
        <taxon>Digenea</taxon>
        <taxon>Plagiorchiida</taxon>
        <taxon>Echinostomata</taxon>
        <taxon>Echinostomatoidea</taxon>
        <taxon>Fasciolidae</taxon>
        <taxon>Fasciola</taxon>
    </lineage>
</organism>
<evidence type="ECO:0000313" key="2">
    <source>
        <dbReference type="EMBL" id="TPP56642.1"/>
    </source>
</evidence>
<feature type="chain" id="PRO_5021351555" evidence="1">
    <location>
        <begin position="23"/>
        <end position="261"/>
    </location>
</feature>
<evidence type="ECO:0000256" key="1">
    <source>
        <dbReference type="SAM" id="SignalP"/>
    </source>
</evidence>
<keyword evidence="1" id="KW-0732">Signal</keyword>
<dbReference type="EMBL" id="SUNJ01014243">
    <property type="protein sequence ID" value="TPP56642.1"/>
    <property type="molecule type" value="Genomic_DNA"/>
</dbReference>
<name>A0A504Y5B8_FASGI</name>
<comment type="caution">
    <text evidence="2">The sequence shown here is derived from an EMBL/GenBank/DDBJ whole genome shotgun (WGS) entry which is preliminary data.</text>
</comment>